<dbReference type="SUPFAM" id="SSF53300">
    <property type="entry name" value="vWA-like"/>
    <property type="match status" value="1"/>
</dbReference>
<proteinExistence type="predicted"/>
<keyword evidence="2" id="KW-0862">Zinc</keyword>
<dbReference type="Gene3D" id="3.30.40.10">
    <property type="entry name" value="Zinc/RING finger domain, C3HC4 (zinc finger)"/>
    <property type="match status" value="1"/>
</dbReference>
<evidence type="ECO:0000313" key="7">
    <source>
        <dbReference type="Proteomes" id="UP000663836"/>
    </source>
</evidence>
<comment type="caution">
    <text evidence="6">The sequence shown here is derived from an EMBL/GenBank/DDBJ whole genome shotgun (WGS) entry which is preliminary data.</text>
</comment>
<keyword evidence="1 3" id="KW-0479">Metal-binding</keyword>
<dbReference type="GO" id="GO:0008270">
    <property type="term" value="F:zinc ion binding"/>
    <property type="evidence" value="ECO:0007669"/>
    <property type="project" value="UniProtKB-KW"/>
</dbReference>
<dbReference type="InterPro" id="IPR002035">
    <property type="entry name" value="VWF_A"/>
</dbReference>
<name>A0A819BAC5_9BILA</name>
<dbReference type="Pfam" id="PF00092">
    <property type="entry name" value="VWA"/>
    <property type="match status" value="1"/>
</dbReference>
<evidence type="ECO:0000259" key="4">
    <source>
        <dbReference type="PROSITE" id="PS50089"/>
    </source>
</evidence>
<dbReference type="InterPro" id="IPR051266">
    <property type="entry name" value="CLCR"/>
</dbReference>
<dbReference type="Pfam" id="PF13639">
    <property type="entry name" value="zf-RING_2"/>
    <property type="match status" value="1"/>
</dbReference>
<dbReference type="PROSITE" id="PS50089">
    <property type="entry name" value="ZF_RING_2"/>
    <property type="match status" value="1"/>
</dbReference>
<feature type="domain" description="RING-type" evidence="4">
    <location>
        <begin position="17"/>
        <end position="59"/>
    </location>
</feature>
<dbReference type="SUPFAM" id="SSF57850">
    <property type="entry name" value="RING/U-box"/>
    <property type="match status" value="1"/>
</dbReference>
<dbReference type="SMART" id="SM00327">
    <property type="entry name" value="VWA"/>
    <property type="match status" value="1"/>
</dbReference>
<sequence>MLPTTQSGSSGNTVDDCTICLNALAQGTPLLTLSCGHKFHFQCLASNIKAKNKECPLCRAAIEDSIIQLLGGPTQLPLQQQQQNPFGFQIPSPTPSPIIVPSVEDLVDEVAVRELCDRLASARQVAINSINDTGNLPLITATTTLEYGAQVSYEESNIYGLVTLQAPTIILPAEAGSLVSSRVPIDLVCVVDQSGSMSGDKIALLKQTLIYIVEQMNEFDRLAIISFNTTAFDRSHGLKRMNQQNKQTVTNAINTDITDGGGTYIGSGLQMGINLLTSRQTKNSLNAILLLTDGQDNDTHDYTQLMQTLPSGVQCHTFGYGPDHTASLLVQLAEQGNGGTFTYIDEQHAIGPAFAMALGGLFTCIAQEVHINIEFIGDYKITHVHSKYKYEPEQLPSPKLDVKLHDLNSEEKRNFVFQLHVPKLNNNEQNVDMTSQEPMSLTQSSEEIQLFENQIIGNVTVTYIDPNTRRTIKTDPVSFNLVRDSHPPTDLFRVNHELDIQRNRVETTHALAQAMAEYDYRKSRAILQAQIAFNVLYSPHARCVENCVQRLHLVQVRCAQRLSASHVNCVQRLTASHVNCVRHLNSAHVNRVQHLTASHVSCVQHLNTAHVNRIQRLTASHVNCVQRLAASY</sequence>
<evidence type="ECO:0000259" key="5">
    <source>
        <dbReference type="PROSITE" id="PS50234"/>
    </source>
</evidence>
<protein>
    <submittedName>
        <fullName evidence="6">Uncharacterized protein</fullName>
    </submittedName>
</protein>
<dbReference type="Gene3D" id="3.40.50.410">
    <property type="entry name" value="von Willebrand factor, type A domain"/>
    <property type="match status" value="1"/>
</dbReference>
<dbReference type="InterPro" id="IPR013083">
    <property type="entry name" value="Znf_RING/FYVE/PHD"/>
</dbReference>
<dbReference type="CDD" id="cd16448">
    <property type="entry name" value="RING-H2"/>
    <property type="match status" value="1"/>
</dbReference>
<evidence type="ECO:0000256" key="2">
    <source>
        <dbReference type="ARBA" id="ARBA00022833"/>
    </source>
</evidence>
<dbReference type="AlphaFoldDB" id="A0A819BAC5"/>
<evidence type="ECO:0000313" key="6">
    <source>
        <dbReference type="EMBL" id="CAF3793504.1"/>
    </source>
</evidence>
<dbReference type="SMART" id="SM00184">
    <property type="entry name" value="RING"/>
    <property type="match status" value="1"/>
</dbReference>
<keyword evidence="1 3" id="KW-0863">Zinc-finger</keyword>
<feature type="domain" description="VWFA" evidence="5">
    <location>
        <begin position="186"/>
        <end position="358"/>
    </location>
</feature>
<dbReference type="PANTHER" id="PTHR10579">
    <property type="entry name" value="CALCIUM-ACTIVATED CHLORIDE CHANNEL REGULATOR"/>
    <property type="match status" value="1"/>
</dbReference>
<reference evidence="6" key="1">
    <citation type="submission" date="2021-02" db="EMBL/GenBank/DDBJ databases">
        <authorList>
            <person name="Nowell W R."/>
        </authorList>
    </citation>
    <scope>NUCLEOTIDE SEQUENCE</scope>
</reference>
<gene>
    <name evidence="6" type="ORF">JBS370_LOCUS14885</name>
</gene>
<feature type="non-terminal residue" evidence="6">
    <location>
        <position position="1"/>
    </location>
</feature>
<dbReference type="PROSITE" id="PS50234">
    <property type="entry name" value="VWFA"/>
    <property type="match status" value="1"/>
</dbReference>
<dbReference type="EMBL" id="CAJOBD010001379">
    <property type="protein sequence ID" value="CAF3793504.1"/>
    <property type="molecule type" value="Genomic_DNA"/>
</dbReference>
<dbReference type="PANTHER" id="PTHR10579:SF43">
    <property type="entry name" value="ZINC FINGER (C3HC4-TYPE RING FINGER) FAMILY PROTEIN"/>
    <property type="match status" value="1"/>
</dbReference>
<dbReference type="InterPro" id="IPR036465">
    <property type="entry name" value="vWFA_dom_sf"/>
</dbReference>
<dbReference type="InterPro" id="IPR001841">
    <property type="entry name" value="Znf_RING"/>
</dbReference>
<evidence type="ECO:0000256" key="1">
    <source>
        <dbReference type="ARBA" id="ARBA00022771"/>
    </source>
</evidence>
<evidence type="ECO:0000256" key="3">
    <source>
        <dbReference type="PROSITE-ProRule" id="PRU00175"/>
    </source>
</evidence>
<organism evidence="6 7">
    <name type="scientific">Rotaria sordida</name>
    <dbReference type="NCBI Taxonomy" id="392033"/>
    <lineage>
        <taxon>Eukaryota</taxon>
        <taxon>Metazoa</taxon>
        <taxon>Spiralia</taxon>
        <taxon>Gnathifera</taxon>
        <taxon>Rotifera</taxon>
        <taxon>Eurotatoria</taxon>
        <taxon>Bdelloidea</taxon>
        <taxon>Philodinida</taxon>
        <taxon>Philodinidae</taxon>
        <taxon>Rotaria</taxon>
    </lineage>
</organism>
<dbReference type="Proteomes" id="UP000663836">
    <property type="component" value="Unassembled WGS sequence"/>
</dbReference>
<accession>A0A819BAC5</accession>